<reference evidence="2 3" key="1">
    <citation type="submission" date="2019-12" db="EMBL/GenBank/DDBJ databases">
        <authorList>
            <person name="Dong K."/>
        </authorList>
    </citation>
    <scope>NUCLEOTIDE SEQUENCE [LARGE SCALE GENOMIC DNA]</scope>
    <source>
        <strain evidence="2 3">JCM 31225</strain>
    </source>
</reference>
<feature type="chain" id="PRO_5026892020" evidence="1">
    <location>
        <begin position="23"/>
        <end position="1192"/>
    </location>
</feature>
<sequence>MKNRLKLYLLAACLAGHGLTMAQTKEEMEVIRPLHYTQDKGDFLLKSGKLRFNRALYGDNRASRVEAGDLPEFALYLPGMGGNLQFVLESAGQRKKLIDAAHIETRYRAGSMLYRIQDPFLGKGTLEIQVLAQAEEEGLILQWQGKQLPKNTALYVLYGGASGTSFSRNGDIGADPESGFYLTEAHAKGNRFVLKKNSFDLHFTGRKGQAQQLAGSFSGTPVLATANASALDDLTKLRAPLNSDAPMAYAYYTDLSKPQWVSISKGSLKTRPLEQVFQRAEAKRKGMLARVQLHTPDSLINTMAGALVMAADGVWESPTFLHGAVAWRMPLNAWRGASVADALGWHDRARTHFNAYSQSQVLEPATAAVEMDTALHLARHVERMGTAMFSSGYISRNPNNNRIAHHYDMNLVFFDQLLTHFNHTGDLAYIRQLWPYFERHLAWERRNFDRDKDGLYDAYCAIWASDGLQYSGGGVSHTSAYNLRANRFAAKLCGLLGIDGSLYHQEADKIEKALKSRLWLADQGHFAEFQDALGNKLLHKMPGLWTIYHTADAHFLNPFEHYQQIQYVHQHIPKIPIRVAGMEGQGLYTLASTNWQPYTWSVNNVALAENLHTALAFWQGGSKEDAYVLWRSNLLESMYFGKSPGNFHQLSHYDAVRGELYRDFADPIAMAARSLVEGLFGVEPHLLDQEIRIRPGFPRDWKEASLTVPQWQYDYQKQGDKLTLSFRQEYGQDLALRLAIPVDFQTIQSVRLNGKPLAWSWKTDAVGQPMLLINCPKGQDFKLEIQGSGHWQAFASDSYALAYSDAWDLPLQPQEQLLEIYDPQGLVQQQQGKTIQFKSQERQGTFFAKAKQGTSEAWHAVNVALGHAIQHQFQKDSQGHHLQLSNRSQVSQTVQLQLGNWQQTLELKPGAAERLNIPQASLNRGTNRISLSVGQDKQVLDLFDWELPHAGRIKTQDISASYNGRAQAIFQQQYLSPRPEGPTLQLPWQGIGNWCYPLTQAELDDSGLMQARKANVLQILDIPFFIQGEQQNIAFCSQWDNYPTNLTIPVSVGKAKKAYLLMAGSTNPMQSQMEQGYVSIQYKDGSQDSLVLHNPTNWCPIEQDYYDNGYAFELADEQIPYRVQLKNGEVYRAGQLPQYSSIKGFTTRAVEGGAATLLDLALNPTKEIQSISLRAHCNDVVIGLMGVSFLTD</sequence>
<dbReference type="InterPro" id="IPR008928">
    <property type="entry name" value="6-hairpin_glycosidase_sf"/>
</dbReference>
<dbReference type="AlphaFoldDB" id="A0A6N8KWG1"/>
<protein>
    <submittedName>
        <fullName evidence="2">DUF4450 domain-containing protein</fullName>
    </submittedName>
</protein>
<organism evidence="2 3">
    <name type="scientific">Sphingobacterium humi</name>
    <dbReference type="NCBI Taxonomy" id="1796905"/>
    <lineage>
        <taxon>Bacteria</taxon>
        <taxon>Pseudomonadati</taxon>
        <taxon>Bacteroidota</taxon>
        <taxon>Sphingobacteriia</taxon>
        <taxon>Sphingobacteriales</taxon>
        <taxon>Sphingobacteriaceae</taxon>
        <taxon>Sphingobacterium</taxon>
    </lineage>
</organism>
<dbReference type="Proteomes" id="UP000435036">
    <property type="component" value="Unassembled WGS sequence"/>
</dbReference>
<dbReference type="Gene3D" id="1.50.10.10">
    <property type="match status" value="1"/>
</dbReference>
<dbReference type="Pfam" id="PF14614">
    <property type="entry name" value="DUF4450"/>
    <property type="match status" value="1"/>
</dbReference>
<gene>
    <name evidence="2" type="ORF">GQF63_01015</name>
</gene>
<dbReference type="SUPFAM" id="SSF48208">
    <property type="entry name" value="Six-hairpin glycosidases"/>
    <property type="match status" value="1"/>
</dbReference>
<dbReference type="InterPro" id="IPR028028">
    <property type="entry name" value="DUF4450"/>
</dbReference>
<dbReference type="OrthoDB" id="49490at2"/>
<dbReference type="GO" id="GO:0005975">
    <property type="term" value="P:carbohydrate metabolic process"/>
    <property type="evidence" value="ECO:0007669"/>
    <property type="project" value="InterPro"/>
</dbReference>
<dbReference type="RefSeq" id="WP_160367230.1">
    <property type="nucleotide sequence ID" value="NZ_WSQA01000001.1"/>
</dbReference>
<dbReference type="EMBL" id="WSQA01000001">
    <property type="protein sequence ID" value="MVZ60591.1"/>
    <property type="molecule type" value="Genomic_DNA"/>
</dbReference>
<evidence type="ECO:0000313" key="3">
    <source>
        <dbReference type="Proteomes" id="UP000435036"/>
    </source>
</evidence>
<keyword evidence="1" id="KW-0732">Signal</keyword>
<proteinExistence type="predicted"/>
<evidence type="ECO:0000313" key="2">
    <source>
        <dbReference type="EMBL" id="MVZ60591.1"/>
    </source>
</evidence>
<comment type="caution">
    <text evidence="2">The sequence shown here is derived from an EMBL/GenBank/DDBJ whole genome shotgun (WGS) entry which is preliminary data.</text>
</comment>
<accession>A0A6N8KWG1</accession>
<dbReference type="InterPro" id="IPR012341">
    <property type="entry name" value="6hp_glycosidase-like_sf"/>
</dbReference>
<evidence type="ECO:0000256" key="1">
    <source>
        <dbReference type="SAM" id="SignalP"/>
    </source>
</evidence>
<keyword evidence="3" id="KW-1185">Reference proteome</keyword>
<name>A0A6N8KWG1_9SPHI</name>
<feature type="signal peptide" evidence="1">
    <location>
        <begin position="1"/>
        <end position="22"/>
    </location>
</feature>